<evidence type="ECO:0000313" key="3">
    <source>
        <dbReference type="Proteomes" id="UP000046067"/>
    </source>
</evidence>
<dbReference type="EMBL" id="CWQJ01000006">
    <property type="protein sequence ID" value="CSB92285.1"/>
    <property type="molecule type" value="Genomic_DNA"/>
</dbReference>
<name>A0A655WKT6_VIBCL</name>
<proteinExistence type="predicted"/>
<feature type="region of interest" description="Disordered" evidence="1">
    <location>
        <begin position="1"/>
        <end position="35"/>
    </location>
</feature>
<gene>
    <name evidence="2" type="ORF">ERS013201_01336</name>
</gene>
<dbReference type="AlphaFoldDB" id="A0A655WKT6"/>
<evidence type="ECO:0000256" key="1">
    <source>
        <dbReference type="SAM" id="MobiDB-lite"/>
    </source>
</evidence>
<feature type="compositionally biased region" description="Polar residues" evidence="1">
    <location>
        <begin position="14"/>
        <end position="32"/>
    </location>
</feature>
<evidence type="ECO:0000313" key="2">
    <source>
        <dbReference type="EMBL" id="CSB92285.1"/>
    </source>
</evidence>
<dbReference type="Proteomes" id="UP000046067">
    <property type="component" value="Unassembled WGS sequence"/>
</dbReference>
<protein>
    <submittedName>
        <fullName evidence="2">Uncharacterized protein</fullName>
    </submittedName>
</protein>
<reference evidence="2 3" key="1">
    <citation type="submission" date="2015-07" db="EMBL/GenBank/DDBJ databases">
        <authorList>
            <consortium name="Pathogen Informatics"/>
        </authorList>
    </citation>
    <scope>NUCLEOTIDE SEQUENCE [LARGE SCALE GENOMIC DNA]</scope>
    <source>
        <strain evidence="2 3">A325</strain>
    </source>
</reference>
<sequence>MIYAATSIKPGQSAAWNRSPTGTPSTSPNKINTIEGGIICPRVPDAQMVPQANPLS</sequence>
<organism evidence="2 3">
    <name type="scientific">Vibrio cholerae</name>
    <dbReference type="NCBI Taxonomy" id="666"/>
    <lineage>
        <taxon>Bacteria</taxon>
        <taxon>Pseudomonadati</taxon>
        <taxon>Pseudomonadota</taxon>
        <taxon>Gammaproteobacteria</taxon>
        <taxon>Vibrionales</taxon>
        <taxon>Vibrionaceae</taxon>
        <taxon>Vibrio</taxon>
    </lineage>
</organism>
<accession>A0A655WKT6</accession>